<evidence type="ECO:0000313" key="3">
    <source>
        <dbReference type="Proteomes" id="UP000011713"/>
    </source>
</evidence>
<feature type="region of interest" description="Disordered" evidence="1">
    <location>
        <begin position="1"/>
        <end position="27"/>
    </location>
</feature>
<protein>
    <submittedName>
        <fullName evidence="2">Uncharacterized protein</fullName>
    </submittedName>
</protein>
<dbReference type="EMBL" id="JH598072">
    <property type="status" value="NOT_ANNOTATED_CDS"/>
    <property type="molecule type" value="Genomic_DNA"/>
</dbReference>
<reference evidence="3" key="1">
    <citation type="journal article" date="2010" name="Science">
        <title>Signatures of adaptation to obligate biotrophy in the Hyaloperonospora arabidopsidis genome.</title>
        <authorList>
            <person name="Baxter L."/>
            <person name="Tripathy S."/>
            <person name="Ishaque N."/>
            <person name="Boot N."/>
            <person name="Cabral A."/>
            <person name="Kemen E."/>
            <person name="Thines M."/>
            <person name="Ah-Fong A."/>
            <person name="Anderson R."/>
            <person name="Badejoko W."/>
            <person name="Bittner-Eddy P."/>
            <person name="Boore J.L."/>
            <person name="Chibucos M.C."/>
            <person name="Coates M."/>
            <person name="Dehal P."/>
            <person name="Delehaunty K."/>
            <person name="Dong S."/>
            <person name="Downton P."/>
            <person name="Dumas B."/>
            <person name="Fabro G."/>
            <person name="Fronick C."/>
            <person name="Fuerstenberg S.I."/>
            <person name="Fulton L."/>
            <person name="Gaulin E."/>
            <person name="Govers F."/>
            <person name="Hughes L."/>
            <person name="Humphray S."/>
            <person name="Jiang R.H."/>
            <person name="Judelson H."/>
            <person name="Kamoun S."/>
            <person name="Kyung K."/>
            <person name="Meijer H."/>
            <person name="Minx P."/>
            <person name="Morris P."/>
            <person name="Nelson J."/>
            <person name="Phuntumart V."/>
            <person name="Qutob D."/>
            <person name="Rehmany A."/>
            <person name="Rougon-Cardoso A."/>
            <person name="Ryden P."/>
            <person name="Torto-Alalibo T."/>
            <person name="Studholme D."/>
            <person name="Wang Y."/>
            <person name="Win J."/>
            <person name="Wood J."/>
            <person name="Clifton S.W."/>
            <person name="Rogers J."/>
            <person name="Van den Ackerveken G."/>
            <person name="Jones J.D."/>
            <person name="McDowell J.M."/>
            <person name="Beynon J."/>
            <person name="Tyler B.M."/>
        </authorList>
    </citation>
    <scope>NUCLEOTIDE SEQUENCE [LARGE SCALE GENOMIC DNA]</scope>
    <source>
        <strain evidence="3">Emoy2</strain>
    </source>
</reference>
<name>M4C098_HYAAE</name>
<dbReference type="InParanoid" id="M4C098"/>
<dbReference type="EnsemblProtists" id="HpaT812278">
    <property type="protein sequence ID" value="HpaP812278"/>
    <property type="gene ID" value="HpaG812278"/>
</dbReference>
<dbReference type="AlphaFoldDB" id="M4C098"/>
<dbReference type="Proteomes" id="UP000011713">
    <property type="component" value="Unassembled WGS sequence"/>
</dbReference>
<keyword evidence="3" id="KW-1185">Reference proteome</keyword>
<organism evidence="2 3">
    <name type="scientific">Hyaloperonospora arabidopsidis (strain Emoy2)</name>
    <name type="common">Downy mildew agent</name>
    <name type="synonym">Peronospora arabidopsidis</name>
    <dbReference type="NCBI Taxonomy" id="559515"/>
    <lineage>
        <taxon>Eukaryota</taxon>
        <taxon>Sar</taxon>
        <taxon>Stramenopiles</taxon>
        <taxon>Oomycota</taxon>
        <taxon>Peronosporomycetes</taxon>
        <taxon>Peronosporales</taxon>
        <taxon>Peronosporaceae</taxon>
        <taxon>Hyaloperonospora</taxon>
    </lineage>
</organism>
<proteinExistence type="predicted"/>
<accession>M4C098</accession>
<reference evidence="2" key="2">
    <citation type="submission" date="2015-06" db="UniProtKB">
        <authorList>
            <consortium name="EnsemblProtists"/>
        </authorList>
    </citation>
    <scope>IDENTIFICATION</scope>
    <source>
        <strain evidence="2">Emoy2</strain>
    </source>
</reference>
<evidence type="ECO:0000313" key="2">
    <source>
        <dbReference type="EnsemblProtists" id="HpaP812278"/>
    </source>
</evidence>
<sequence length="90" mass="9786">MAGSPYPPRGSQRNHHDVTPGPPPSCVDLHATSKVKIVREFVKNSPRDAAITFRRGFSSRDKGAHGELAGTTFAHGTQEKRHATRVVVKS</sequence>
<evidence type="ECO:0000256" key="1">
    <source>
        <dbReference type="SAM" id="MobiDB-lite"/>
    </source>
</evidence>
<dbReference type="HOGENOM" id="CLU_2445471_0_0_1"/>
<dbReference type="VEuPathDB" id="FungiDB:HpaG812278"/>